<dbReference type="Pfam" id="PF02847">
    <property type="entry name" value="MA3"/>
    <property type="match status" value="2"/>
</dbReference>
<dbReference type="SUPFAM" id="SSF48371">
    <property type="entry name" value="ARM repeat"/>
    <property type="match status" value="4"/>
</dbReference>
<gene>
    <name evidence="7" type="ORF">N0F65_008955</name>
</gene>
<feature type="compositionally biased region" description="Gly residues" evidence="5">
    <location>
        <begin position="727"/>
        <end position="742"/>
    </location>
</feature>
<feature type="compositionally biased region" description="Basic and acidic residues" evidence="5">
    <location>
        <begin position="707"/>
        <end position="726"/>
    </location>
</feature>
<dbReference type="InterPro" id="IPR016024">
    <property type="entry name" value="ARM-type_fold"/>
</dbReference>
<reference evidence="7" key="2">
    <citation type="journal article" date="2023" name="Microbiol Resour">
        <title>Decontamination and Annotation of the Draft Genome Sequence of the Oomycete Lagenidium giganteum ARSEF 373.</title>
        <authorList>
            <person name="Morgan W.R."/>
            <person name="Tartar A."/>
        </authorList>
    </citation>
    <scope>NUCLEOTIDE SEQUENCE</scope>
    <source>
        <strain evidence="7">ARSEF 373</strain>
    </source>
</reference>
<accession>A0AAV2YTN3</accession>
<feature type="domain" description="MI" evidence="6">
    <location>
        <begin position="1198"/>
        <end position="1320"/>
    </location>
</feature>
<dbReference type="PANTHER" id="PTHR23253">
    <property type="entry name" value="EUKARYOTIC TRANSLATION INITIATION FACTOR 4 GAMMA"/>
    <property type="match status" value="1"/>
</dbReference>
<feature type="compositionally biased region" description="Basic and acidic residues" evidence="5">
    <location>
        <begin position="575"/>
        <end position="590"/>
    </location>
</feature>
<evidence type="ECO:0000256" key="5">
    <source>
        <dbReference type="SAM" id="MobiDB-lite"/>
    </source>
</evidence>
<dbReference type="Gene3D" id="1.25.40.180">
    <property type="match status" value="4"/>
</dbReference>
<feature type="compositionally biased region" description="Basic and acidic residues" evidence="5">
    <location>
        <begin position="494"/>
        <end position="503"/>
    </location>
</feature>
<feature type="compositionally biased region" description="Polar residues" evidence="5">
    <location>
        <begin position="271"/>
        <end position="281"/>
    </location>
</feature>
<evidence type="ECO:0000256" key="3">
    <source>
        <dbReference type="ARBA" id="ARBA00022917"/>
    </source>
</evidence>
<dbReference type="InterPro" id="IPR003890">
    <property type="entry name" value="MIF4G-like_typ-3"/>
</dbReference>
<feature type="compositionally biased region" description="Gly residues" evidence="5">
    <location>
        <begin position="695"/>
        <end position="704"/>
    </location>
</feature>
<evidence type="ECO:0000256" key="4">
    <source>
        <dbReference type="SAM" id="Coils"/>
    </source>
</evidence>
<feature type="compositionally biased region" description="Basic and acidic residues" evidence="5">
    <location>
        <begin position="246"/>
        <end position="260"/>
    </location>
</feature>
<feature type="compositionally biased region" description="Basic residues" evidence="5">
    <location>
        <begin position="134"/>
        <end position="146"/>
    </location>
</feature>
<feature type="compositionally biased region" description="Basic and acidic residues" evidence="5">
    <location>
        <begin position="446"/>
        <end position="458"/>
    </location>
</feature>
<feature type="compositionally biased region" description="Basic and acidic residues" evidence="5">
    <location>
        <begin position="147"/>
        <end position="162"/>
    </location>
</feature>
<dbReference type="SMART" id="SM00543">
    <property type="entry name" value="MIF4G"/>
    <property type="match status" value="1"/>
</dbReference>
<feature type="compositionally biased region" description="Low complexity" evidence="5">
    <location>
        <begin position="547"/>
        <end position="556"/>
    </location>
</feature>
<organism evidence="7 8">
    <name type="scientific">Lagenidium giganteum</name>
    <dbReference type="NCBI Taxonomy" id="4803"/>
    <lineage>
        <taxon>Eukaryota</taxon>
        <taxon>Sar</taxon>
        <taxon>Stramenopiles</taxon>
        <taxon>Oomycota</taxon>
        <taxon>Peronosporomycetes</taxon>
        <taxon>Pythiales</taxon>
        <taxon>Pythiaceae</taxon>
    </lineage>
</organism>
<dbReference type="GO" id="GO:0016281">
    <property type="term" value="C:eukaryotic translation initiation factor 4F complex"/>
    <property type="evidence" value="ECO:0007669"/>
    <property type="project" value="TreeGrafter"/>
</dbReference>
<dbReference type="GO" id="GO:0003743">
    <property type="term" value="F:translation initiation factor activity"/>
    <property type="evidence" value="ECO:0007669"/>
    <property type="project" value="UniProtKB-KW"/>
</dbReference>
<dbReference type="GO" id="GO:0003729">
    <property type="term" value="F:mRNA binding"/>
    <property type="evidence" value="ECO:0007669"/>
    <property type="project" value="TreeGrafter"/>
</dbReference>
<keyword evidence="8" id="KW-1185">Reference proteome</keyword>
<feature type="compositionally biased region" description="Polar residues" evidence="5">
    <location>
        <begin position="427"/>
        <end position="440"/>
    </location>
</feature>
<feature type="compositionally biased region" description="Polar residues" evidence="5">
    <location>
        <begin position="361"/>
        <end position="383"/>
    </location>
</feature>
<feature type="compositionally biased region" description="Basic and acidic residues" evidence="5">
    <location>
        <begin position="283"/>
        <end position="299"/>
    </location>
</feature>
<feature type="compositionally biased region" description="Basic and acidic residues" evidence="5">
    <location>
        <begin position="35"/>
        <end position="52"/>
    </location>
</feature>
<evidence type="ECO:0000256" key="2">
    <source>
        <dbReference type="ARBA" id="ARBA00022540"/>
    </source>
</evidence>
<keyword evidence="3" id="KW-0648">Protein biosynthesis</keyword>
<keyword evidence="4" id="KW-0175">Coiled coil</keyword>
<evidence type="ECO:0000256" key="1">
    <source>
        <dbReference type="ARBA" id="ARBA00005775"/>
    </source>
</evidence>
<dbReference type="SMART" id="SM00544">
    <property type="entry name" value="MA3"/>
    <property type="match status" value="2"/>
</dbReference>
<feature type="compositionally biased region" description="Polar residues" evidence="5">
    <location>
        <begin position="322"/>
        <end position="336"/>
    </location>
</feature>
<feature type="region of interest" description="Disordered" evidence="5">
    <location>
        <begin position="695"/>
        <end position="755"/>
    </location>
</feature>
<protein>
    <recommendedName>
        <fullName evidence="6">MI domain-containing protein</fullName>
    </recommendedName>
</protein>
<dbReference type="PANTHER" id="PTHR23253:SF9">
    <property type="entry name" value="EUKARYOTIC TRANSLATION INITIATION FACTOR 4 GAMMA 2"/>
    <property type="match status" value="1"/>
</dbReference>
<dbReference type="EMBL" id="DAKRPA010000111">
    <property type="protein sequence ID" value="DAZ98270.1"/>
    <property type="molecule type" value="Genomic_DNA"/>
</dbReference>
<feature type="region of interest" description="Disordered" evidence="5">
    <location>
        <begin position="1"/>
        <end position="590"/>
    </location>
</feature>
<sequence length="1594" mass="176228">MDDQSVSQSRSSLRRGGSGNGGGKVYRRVVQVDDAGAHTERPTKPAANDKDAVVPFRSSLQESLRMPSKGGKAGRGGGNDASSDNGRVVRRENHPRDRNGRGGDSKERRTPSPGHKRRGGDTDTAPPNVTPRKEHGRGRGRSRSPRRASDAEPMAKEPDQPKKFVSSLARSVSKDERSYGGRGRSGRGGEMRYVAKETQSARHERDESSEKCGASPRRAAPFGSSPQNAMIRRRSSTDSAHSVASHRSDQEKPTRWERKAKSGVTDDSPRPSLQTRRSMSSADRPKSPVTLRRDQDGARTVRQVKTSTSPRDQQKSPKRILQHQSQQEAPRRSVSSLADRAPPSQPSPKKTEQENGKKTLTKQISLTDPNTSAPRKFQSSLASALSPEPKRTNLDAKSPPFVPTQPAMSVTPIVRSSQDVRVARNPPSRQNSPLLSSLNPAATRFDFQRSDSGRERAGRHPQSAQDVRLSATKAESRHQPLSPQPFRSSLAASLKDEPRRDVRAAPAVNPPPAPATVATHVDEAQRQKAKESLQEKFAARSFGRGGSLASMMSRSLSRQDSDHASPRHGAGPSLLRKDSGPPKFHDDKERRTAEFFARQDSDTKKRELANRSAPFKSSLMASISSSISRSNHVIVKKTYSIEELRSLMKFAIPRPADLMDMTIKERIEIRPQSARSIALRSGELMGNSISKAIGGRFGARGGRGQLQKHESSGSRRDERRRGRDGGRGGGKGGRGGGRGGRYGPPPPPLYDGPIEPLQVSENRWVGKKNKEGLEGTISNVKSLLNKLTREKFAKLTGELAKIEMKDLEMLRAVISTIMDKALEEANFADVYADLSKELAARTSASPWKFLRTVSNLSNPQEVFWTATREETFSDLSGPFGSIDECVADSALPASAGSSTLDNGDPNKVKLFVNEEYLISVYEKANRSFYYTKKSRSALTEDEPIVGPFTSESAAREDAKKQTSFKRLLVTRCQVEFEKGKKKNFDAPPETDPEAKRKKEILAQRAKQTMLGNIRFIGELFKVDMVQLSVVQSCIFELLGLELIKTEKGEVGQTVRFPEEDDVEALCKMLGTAGKKFDQPKVKTVMNIIILRLVELSEDKQLSSRARFLIKDLLEMRDHNWEPRRKQLQQKTLEEVRKEAHRLQQMGKNAQHDDLSQRRHKTKVTSAQLAKQSANLLVHAPVRQESQESSAPDSQDVSQFQSRIKSIIQEYLSIVDLEEAATCLSELPVGACRVEFAEQTINSVLEGKASDRENAVNLLVGLYEKGALDAASIQLALLNVVEFLEDMRIDIPLIHEHSGLVFGRLIASGCFGLSWMISDALGHLIQSGLTSLVFAEALSVIDADTDEATVVRMLADEEIKPSKVLPKNKARDENEVKKYLHDNDLDEYFNPHSDDEDEGGLDPETAVKMRSTLEEYLQLKDIAELVLCVQEFKNCEDKWKHFAHLCLLYGLDSKPAARAGIATLMVQLVVERKELSTDDLMEALELIFLDYEDMRVDIPQVGANIAEMTSPLFQNKTLSVSWLAESCAHMVARGMAAEVLAALLDQLTAGGMDTSQLTAWWQSQTNGEGQQPLLTRFTATNASTKLDKWVTALTG</sequence>
<name>A0AAV2YTN3_9STRA</name>
<evidence type="ECO:0000313" key="7">
    <source>
        <dbReference type="EMBL" id="DAZ98270.1"/>
    </source>
</evidence>
<proteinExistence type="inferred from homology"/>
<dbReference type="InterPro" id="IPR003891">
    <property type="entry name" value="Initiation_fac_eIF4g_MI"/>
</dbReference>
<feature type="compositionally biased region" description="Polar residues" evidence="5">
    <location>
        <begin position="479"/>
        <end position="491"/>
    </location>
</feature>
<comment type="caution">
    <text evidence="7">The sequence shown here is derived from an EMBL/GenBank/DDBJ whole genome shotgun (WGS) entry which is preliminary data.</text>
</comment>
<feature type="domain" description="MI" evidence="6">
    <location>
        <begin position="1403"/>
        <end position="1527"/>
    </location>
</feature>
<evidence type="ECO:0000259" key="6">
    <source>
        <dbReference type="PROSITE" id="PS51366"/>
    </source>
</evidence>
<evidence type="ECO:0000313" key="8">
    <source>
        <dbReference type="Proteomes" id="UP001146120"/>
    </source>
</evidence>
<feature type="compositionally biased region" description="Basic and acidic residues" evidence="5">
    <location>
        <begin position="187"/>
        <end position="210"/>
    </location>
</feature>
<dbReference type="Proteomes" id="UP001146120">
    <property type="component" value="Unassembled WGS sequence"/>
</dbReference>
<dbReference type="Pfam" id="PF02854">
    <property type="entry name" value="MIF4G"/>
    <property type="match status" value="2"/>
</dbReference>
<feature type="coiled-coil region" evidence="4">
    <location>
        <begin position="1125"/>
        <end position="1152"/>
    </location>
</feature>
<comment type="similarity">
    <text evidence="1">Belongs to the eukaryotic initiation factor 4G family.</text>
</comment>
<dbReference type="PROSITE" id="PS51366">
    <property type="entry name" value="MI"/>
    <property type="match status" value="2"/>
</dbReference>
<feature type="compositionally biased region" description="Low complexity" evidence="5">
    <location>
        <begin position="1"/>
        <end position="15"/>
    </location>
</feature>
<reference evidence="7" key="1">
    <citation type="submission" date="2022-11" db="EMBL/GenBank/DDBJ databases">
        <authorList>
            <person name="Morgan W.R."/>
            <person name="Tartar A."/>
        </authorList>
    </citation>
    <scope>NUCLEOTIDE SEQUENCE</scope>
    <source>
        <strain evidence="7">ARSEF 373</strain>
    </source>
</reference>
<feature type="compositionally biased region" description="Basic and acidic residues" evidence="5">
    <location>
        <begin position="520"/>
        <end position="538"/>
    </location>
</feature>
<feature type="compositionally biased region" description="Basic and acidic residues" evidence="5">
    <location>
        <begin position="87"/>
        <end position="110"/>
    </location>
</feature>
<keyword evidence="2" id="KW-0396">Initiation factor</keyword>